<proteinExistence type="predicted"/>
<dbReference type="RefSeq" id="WP_062092351.1">
    <property type="nucleotide sequence ID" value="NZ_FCOK02000100.1"/>
</dbReference>
<protein>
    <submittedName>
        <fullName evidence="1">Uncharacterized protein</fullName>
    </submittedName>
</protein>
<evidence type="ECO:0000313" key="1">
    <source>
        <dbReference type="EMBL" id="SAL69931.1"/>
    </source>
</evidence>
<sequence>MTTELTRYNGYRYVLCKGRSFTDDSEKIQAGRAMLMHADMYVWESNVALVARVESFLQKGFSWYSKNRKPARETLQTLLAYVRDGAVIVSEENGATTDIFENGGFTLDPPARAVRRDAPPFDYYARGAANRASLLEYNDAIDARIERERSLNTPSFETVKPSEMPYLLSLVRMVARSEKVRREAMQKAASGFTELADNAATPLGDAAPFELGDMPSFGDSFDIAKTPNYGEPGTWYTNPGSRQMRLYGDTGAPVVDFDFDHEHGQGIPHAHNYGPVGVDGAFDREGGRSFSLLPW</sequence>
<accession>A0A158JN90</accession>
<gene>
    <name evidence="1" type="ORF">AWB69_08279</name>
</gene>
<dbReference type="AlphaFoldDB" id="A0A158JN90"/>
<dbReference type="EMBL" id="FCOK02000100">
    <property type="protein sequence ID" value="SAL69931.1"/>
    <property type="molecule type" value="Genomic_DNA"/>
</dbReference>
<reference evidence="1 2" key="1">
    <citation type="submission" date="2016-01" db="EMBL/GenBank/DDBJ databases">
        <authorList>
            <person name="Oliw E.H."/>
        </authorList>
    </citation>
    <scope>NUCLEOTIDE SEQUENCE [LARGE SCALE GENOMIC DNA]</scope>
    <source>
        <strain evidence="1">LMG 27134</strain>
    </source>
</reference>
<organism evidence="1 2">
    <name type="scientific">Caballeronia udeis</name>
    <dbReference type="NCBI Taxonomy" id="1232866"/>
    <lineage>
        <taxon>Bacteria</taxon>
        <taxon>Pseudomonadati</taxon>
        <taxon>Pseudomonadota</taxon>
        <taxon>Betaproteobacteria</taxon>
        <taxon>Burkholderiales</taxon>
        <taxon>Burkholderiaceae</taxon>
        <taxon>Caballeronia</taxon>
    </lineage>
</organism>
<name>A0A158JN90_9BURK</name>
<dbReference type="Proteomes" id="UP000054683">
    <property type="component" value="Unassembled WGS sequence"/>
</dbReference>
<evidence type="ECO:0000313" key="2">
    <source>
        <dbReference type="Proteomes" id="UP000054683"/>
    </source>
</evidence>